<protein>
    <recommendedName>
        <fullName evidence="3">Minor tail protein</fullName>
    </recommendedName>
</protein>
<sequence length="346" mass="38180">MIISDEQIVSVRTYSGTQLYQFLTNSFTQLKWTRAQREVSLCDLVVPPQAGYVGIPDLTPWLHWVDVWDGDGRERYWSGPIRRVEQGRTWLSVSADDMGTLAASTRCKLTKRWDSADPAEVASELWRTVIEHHGLNVRSLDRVDPRGDRFEFACVADEKMTDEVISELVDLGLYWTVVGGGLRLGPEPFAPIAALGEHDFLDGDLTVIRDGSNTFNDVLLRAGDSVSRARVEMGGLNRETIIHRDSMFGVSNADRAVQQAARYLGAIRDAISVPRGSVLSPDAPLVISDLVPSVRINVEAYGLLSTMELEGVTVECTAGRSTVAVDLESVNDDLPELVEAPRRGPQ</sequence>
<gene>
    <name evidence="1" type="ORF">KL859_14690</name>
</gene>
<organism evidence="1 2">
    <name type="scientific">Mycolicibacterium goodii</name>
    <name type="common">Mycobacterium goodii</name>
    <dbReference type="NCBI Taxonomy" id="134601"/>
    <lineage>
        <taxon>Bacteria</taxon>
        <taxon>Bacillati</taxon>
        <taxon>Actinomycetota</taxon>
        <taxon>Actinomycetes</taxon>
        <taxon>Mycobacteriales</taxon>
        <taxon>Mycobacteriaceae</taxon>
        <taxon>Mycolicibacterium</taxon>
    </lineage>
</organism>
<reference evidence="1 2" key="1">
    <citation type="submission" date="2021-05" db="EMBL/GenBank/DDBJ databases">
        <title>Draft Genome Sequences of Clinical Respiratory Isolates of Mycobacterium goodii Recovered in Ireland.</title>
        <authorList>
            <person name="Flanagan P.R."/>
            <person name="Mok S."/>
            <person name="Roycroft E."/>
            <person name="Rogers T.R."/>
            <person name="Fitzgibbon M."/>
        </authorList>
    </citation>
    <scope>NUCLEOTIDE SEQUENCE [LARGE SCALE GENOMIC DNA]</scope>
    <source>
        <strain evidence="1 2">14IE55</strain>
    </source>
</reference>
<evidence type="ECO:0000313" key="1">
    <source>
        <dbReference type="EMBL" id="MBU8824110.1"/>
    </source>
</evidence>
<evidence type="ECO:0000313" key="2">
    <source>
        <dbReference type="Proteomes" id="UP000696413"/>
    </source>
</evidence>
<dbReference type="Proteomes" id="UP000696413">
    <property type="component" value="Unassembled WGS sequence"/>
</dbReference>
<comment type="caution">
    <text evidence="1">The sequence shown here is derived from an EMBL/GenBank/DDBJ whole genome shotgun (WGS) entry which is preliminary data.</text>
</comment>
<proteinExistence type="predicted"/>
<name>A0ABS6HQC0_MYCGD</name>
<accession>A0ABS6HQC0</accession>
<evidence type="ECO:0008006" key="3">
    <source>
        <dbReference type="Google" id="ProtNLM"/>
    </source>
</evidence>
<keyword evidence="2" id="KW-1185">Reference proteome</keyword>
<dbReference type="EMBL" id="JAHBOM010000010">
    <property type="protein sequence ID" value="MBU8824110.1"/>
    <property type="molecule type" value="Genomic_DNA"/>
</dbReference>